<dbReference type="OrthoDB" id="7687667at2759"/>
<evidence type="ECO:0000256" key="7">
    <source>
        <dbReference type="SAM" id="MobiDB-lite"/>
    </source>
</evidence>
<keyword evidence="3" id="KW-0540">Nuclease</keyword>
<evidence type="ECO:0000256" key="2">
    <source>
        <dbReference type="ARBA" id="ARBA00022695"/>
    </source>
</evidence>
<dbReference type="PANTHER" id="PTHR37984">
    <property type="entry name" value="PROTEIN CBG26694"/>
    <property type="match status" value="1"/>
</dbReference>
<organism evidence="9 10">
    <name type="scientific">Holothuria leucospilota</name>
    <name type="common">Black long sea cucumber</name>
    <name type="synonym">Mertensiothuria leucospilota</name>
    <dbReference type="NCBI Taxonomy" id="206669"/>
    <lineage>
        <taxon>Eukaryota</taxon>
        <taxon>Metazoa</taxon>
        <taxon>Echinodermata</taxon>
        <taxon>Eleutherozoa</taxon>
        <taxon>Echinozoa</taxon>
        <taxon>Holothuroidea</taxon>
        <taxon>Aspidochirotacea</taxon>
        <taxon>Aspidochirotida</taxon>
        <taxon>Holothuriidae</taxon>
        <taxon>Holothuria</taxon>
    </lineage>
</organism>
<keyword evidence="10" id="KW-1185">Reference proteome</keyword>
<accession>A0A9Q1BJE8</accession>
<sequence>MPKREGCFTRELFTLYSDTSRVATGSYLTQTINGKEWLLGYYFKVLPEACTRNSVTGLELFGLIININSFVYILKNVEFDAFVDHAALVEILTSKREPPTSRLRNLLFTLSQFSFKIGYNKGSELGVADYLSRAPQNDDSEIDRILPLAFSAVSEFLENDSDDHALPGLTRARAEALGVWVPDLLDLFYGRKTSPPPAERSRNVHTPAPKSYAPPRQSLPPPASQDIPPPCKQPPVQPLPVPPPPPPLSCHTVTSCQVKMSFRRKLHKSHVW</sequence>
<feature type="domain" description="Reverse transcriptase RNase H-like" evidence="8">
    <location>
        <begin position="12"/>
        <end position="113"/>
    </location>
</feature>
<feature type="region of interest" description="Disordered" evidence="7">
    <location>
        <begin position="192"/>
        <end position="250"/>
    </location>
</feature>
<reference evidence="9" key="1">
    <citation type="submission" date="2021-10" db="EMBL/GenBank/DDBJ databases">
        <title>Tropical sea cucumber genome reveals ecological adaptation and Cuvierian tubules defense mechanism.</title>
        <authorList>
            <person name="Chen T."/>
        </authorList>
    </citation>
    <scope>NUCLEOTIDE SEQUENCE</scope>
    <source>
        <strain evidence="9">Nanhai2018</strain>
        <tissue evidence="9">Muscle</tissue>
    </source>
</reference>
<feature type="compositionally biased region" description="Pro residues" evidence="7">
    <location>
        <begin position="217"/>
        <end position="248"/>
    </location>
</feature>
<evidence type="ECO:0000259" key="8">
    <source>
        <dbReference type="Pfam" id="PF17917"/>
    </source>
</evidence>
<keyword evidence="6" id="KW-0695">RNA-directed DNA polymerase</keyword>
<dbReference type="SUPFAM" id="SSF56672">
    <property type="entry name" value="DNA/RNA polymerases"/>
    <property type="match status" value="1"/>
</dbReference>
<proteinExistence type="predicted"/>
<keyword evidence="5" id="KW-0378">Hydrolase</keyword>
<evidence type="ECO:0000256" key="3">
    <source>
        <dbReference type="ARBA" id="ARBA00022722"/>
    </source>
</evidence>
<evidence type="ECO:0000313" key="9">
    <source>
        <dbReference type="EMBL" id="KAJ8027681.1"/>
    </source>
</evidence>
<dbReference type="PANTHER" id="PTHR37984:SF5">
    <property type="entry name" value="PROTEIN NYNRIN-LIKE"/>
    <property type="match status" value="1"/>
</dbReference>
<dbReference type="AlphaFoldDB" id="A0A9Q1BJE8"/>
<dbReference type="Pfam" id="PF17917">
    <property type="entry name" value="RT_RNaseH"/>
    <property type="match status" value="1"/>
</dbReference>
<dbReference type="GO" id="GO:0003964">
    <property type="term" value="F:RNA-directed DNA polymerase activity"/>
    <property type="evidence" value="ECO:0007669"/>
    <property type="project" value="UniProtKB-KW"/>
</dbReference>
<dbReference type="InterPro" id="IPR050951">
    <property type="entry name" value="Retrovirus_Pol_polyprotein"/>
</dbReference>
<dbReference type="EMBL" id="JAIZAY010000015">
    <property type="protein sequence ID" value="KAJ8027681.1"/>
    <property type="molecule type" value="Genomic_DNA"/>
</dbReference>
<keyword evidence="4" id="KW-0255">Endonuclease</keyword>
<keyword evidence="2" id="KW-0548">Nucleotidyltransferase</keyword>
<dbReference type="GO" id="GO:0016787">
    <property type="term" value="F:hydrolase activity"/>
    <property type="evidence" value="ECO:0007669"/>
    <property type="project" value="UniProtKB-KW"/>
</dbReference>
<dbReference type="GO" id="GO:0004519">
    <property type="term" value="F:endonuclease activity"/>
    <property type="evidence" value="ECO:0007669"/>
    <property type="project" value="UniProtKB-KW"/>
</dbReference>
<evidence type="ECO:0000313" key="10">
    <source>
        <dbReference type="Proteomes" id="UP001152320"/>
    </source>
</evidence>
<evidence type="ECO:0000256" key="1">
    <source>
        <dbReference type="ARBA" id="ARBA00022679"/>
    </source>
</evidence>
<keyword evidence="1" id="KW-0808">Transferase</keyword>
<dbReference type="InterPro" id="IPR041373">
    <property type="entry name" value="RT_RNaseH"/>
</dbReference>
<gene>
    <name evidence="9" type="ORF">HOLleu_29695</name>
</gene>
<dbReference type="InterPro" id="IPR043502">
    <property type="entry name" value="DNA/RNA_pol_sf"/>
</dbReference>
<name>A0A9Q1BJE8_HOLLE</name>
<evidence type="ECO:0000256" key="4">
    <source>
        <dbReference type="ARBA" id="ARBA00022759"/>
    </source>
</evidence>
<comment type="caution">
    <text evidence="9">The sequence shown here is derived from an EMBL/GenBank/DDBJ whole genome shotgun (WGS) entry which is preliminary data.</text>
</comment>
<evidence type="ECO:0000256" key="5">
    <source>
        <dbReference type="ARBA" id="ARBA00022801"/>
    </source>
</evidence>
<evidence type="ECO:0000256" key="6">
    <source>
        <dbReference type="ARBA" id="ARBA00022918"/>
    </source>
</evidence>
<dbReference type="Proteomes" id="UP001152320">
    <property type="component" value="Chromosome 15"/>
</dbReference>
<protein>
    <recommendedName>
        <fullName evidence="8">Reverse transcriptase RNase H-like domain-containing protein</fullName>
    </recommendedName>
</protein>